<evidence type="ECO:0000313" key="2">
    <source>
        <dbReference type="EMBL" id="KAG0149294.1"/>
    </source>
</evidence>
<organism evidence="2 3">
    <name type="scientific">Cronartium quercuum f. sp. fusiforme G11</name>
    <dbReference type="NCBI Taxonomy" id="708437"/>
    <lineage>
        <taxon>Eukaryota</taxon>
        <taxon>Fungi</taxon>
        <taxon>Dikarya</taxon>
        <taxon>Basidiomycota</taxon>
        <taxon>Pucciniomycotina</taxon>
        <taxon>Pucciniomycetes</taxon>
        <taxon>Pucciniales</taxon>
        <taxon>Coleosporiaceae</taxon>
        <taxon>Cronartium</taxon>
    </lineage>
</organism>
<dbReference type="GO" id="GO:0000136">
    <property type="term" value="C:mannan polymerase complex"/>
    <property type="evidence" value="ECO:0007669"/>
    <property type="project" value="TreeGrafter"/>
</dbReference>
<dbReference type="GO" id="GO:0006487">
    <property type="term" value="P:protein N-linked glycosylation"/>
    <property type="evidence" value="ECO:0007669"/>
    <property type="project" value="TreeGrafter"/>
</dbReference>
<gene>
    <name evidence="2" type="ORF">CROQUDRAFT_89382</name>
</gene>
<evidence type="ECO:0000313" key="3">
    <source>
        <dbReference type="Proteomes" id="UP000886653"/>
    </source>
</evidence>
<keyword evidence="3" id="KW-1185">Reference proteome</keyword>
<dbReference type="InterPro" id="IPR039367">
    <property type="entry name" value="Och1-like"/>
</dbReference>
<dbReference type="PANTHER" id="PTHR31834">
    <property type="entry name" value="INITIATION-SPECIFIC ALPHA-1,6-MANNOSYLTRANSFERASE"/>
    <property type="match status" value="1"/>
</dbReference>
<dbReference type="GO" id="GO:0000009">
    <property type="term" value="F:alpha-1,6-mannosyltransferase activity"/>
    <property type="evidence" value="ECO:0007669"/>
    <property type="project" value="InterPro"/>
</dbReference>
<protein>
    <recommendedName>
        <fullName evidence="4">Alpha-1,6-mannosyltransferase</fullName>
    </recommendedName>
</protein>
<dbReference type="SUPFAM" id="SSF53448">
    <property type="entry name" value="Nucleotide-diphospho-sugar transferases"/>
    <property type="match status" value="1"/>
</dbReference>
<proteinExistence type="inferred from homology"/>
<accession>A0A9P6NNS5</accession>
<dbReference type="InterPro" id="IPR007577">
    <property type="entry name" value="GlycoTrfase_DXD_sugar-bd_CS"/>
</dbReference>
<name>A0A9P6NNS5_9BASI</name>
<dbReference type="InterPro" id="IPR029044">
    <property type="entry name" value="Nucleotide-diphossugar_trans"/>
</dbReference>
<comment type="caution">
    <text evidence="2">The sequence shown here is derived from an EMBL/GenBank/DDBJ whole genome shotgun (WGS) entry which is preliminary data.</text>
</comment>
<dbReference type="EMBL" id="MU167229">
    <property type="protein sequence ID" value="KAG0149294.1"/>
    <property type="molecule type" value="Genomic_DNA"/>
</dbReference>
<dbReference type="Proteomes" id="UP000886653">
    <property type="component" value="Unassembled WGS sequence"/>
</dbReference>
<sequence>MKAFKKLPILPLFQLPQSSEDSAEKMKPLDIIPPSPLSAHSDQPLLTPSSASSTSKHWLLSPNKGPKGPISFLPSHLPTSSSFRRRLILIAAFLITSLNFINLYHSSFPLTVRTSCPDLVAPRLIPSSPLGPRADEAFASVGSACLPDYRDELDSFLSDAFGPAELEPTNPNSTISRMHAYLRRLSQAEETPARVMPISRVIHQTTREKGFVPGPSRLGEVVIWDPSSWQRTNPDWDYHLSADEEEEGWVRETLGENSGLIRAWEALGNEPVMRADLWRYLKLAMVGGVYADMDTRCLKPVERWMEWKGGRAGEGKWATAEGEPSVIVGIEADVGDRADWEKWWPRPIQLVQWTFATAPSHPILIDTLRRLVSALDLASPTLSRSRIFTAKTAESEADRIMRVVKATGPAPFTDAVLRYLGVITGGKFGWSSLRNVPPSGLRIGDVLVLPISGFSPGVKQMGSEEINYEGAYVHHGFAGTWKLKPSR</sequence>
<evidence type="ECO:0008006" key="4">
    <source>
        <dbReference type="Google" id="ProtNLM"/>
    </source>
</evidence>
<reference evidence="2" key="1">
    <citation type="submission" date="2013-11" db="EMBL/GenBank/DDBJ databases">
        <title>Genome sequence of the fusiform rust pathogen reveals effectors for host alternation and coevolution with pine.</title>
        <authorList>
            <consortium name="DOE Joint Genome Institute"/>
            <person name="Smith K."/>
            <person name="Pendleton A."/>
            <person name="Kubisiak T."/>
            <person name="Anderson C."/>
            <person name="Salamov A."/>
            <person name="Aerts A."/>
            <person name="Riley R."/>
            <person name="Clum A."/>
            <person name="Lindquist E."/>
            <person name="Ence D."/>
            <person name="Campbell M."/>
            <person name="Kronenberg Z."/>
            <person name="Feau N."/>
            <person name="Dhillon B."/>
            <person name="Hamelin R."/>
            <person name="Burleigh J."/>
            <person name="Smith J."/>
            <person name="Yandell M."/>
            <person name="Nelson C."/>
            <person name="Grigoriev I."/>
            <person name="Davis J."/>
        </authorList>
    </citation>
    <scope>NUCLEOTIDE SEQUENCE</scope>
    <source>
        <strain evidence="2">G11</strain>
    </source>
</reference>
<dbReference type="OrthoDB" id="409543at2759"/>
<dbReference type="AlphaFoldDB" id="A0A9P6NNS5"/>
<evidence type="ECO:0000256" key="1">
    <source>
        <dbReference type="ARBA" id="ARBA00009003"/>
    </source>
</evidence>
<dbReference type="Pfam" id="PF04488">
    <property type="entry name" value="Gly_transf_sug"/>
    <property type="match status" value="1"/>
</dbReference>
<dbReference type="Gene3D" id="3.90.550.20">
    <property type="match status" value="1"/>
</dbReference>
<comment type="similarity">
    <text evidence="1">Belongs to the glycosyltransferase 32 family.</text>
</comment>
<dbReference type="PANTHER" id="PTHR31834:SF1">
    <property type="entry name" value="INITIATION-SPECIFIC ALPHA-1,6-MANNOSYLTRANSFERASE"/>
    <property type="match status" value="1"/>
</dbReference>